<evidence type="ECO:0000256" key="2">
    <source>
        <dbReference type="SAM" id="MobiDB-lite"/>
    </source>
</evidence>
<proteinExistence type="predicted"/>
<organism evidence="4 5">
    <name type="scientific">Penicillium thymicola</name>
    <dbReference type="NCBI Taxonomy" id="293382"/>
    <lineage>
        <taxon>Eukaryota</taxon>
        <taxon>Fungi</taxon>
        <taxon>Dikarya</taxon>
        <taxon>Ascomycota</taxon>
        <taxon>Pezizomycotina</taxon>
        <taxon>Eurotiomycetes</taxon>
        <taxon>Eurotiomycetidae</taxon>
        <taxon>Eurotiales</taxon>
        <taxon>Aspergillaceae</taxon>
        <taxon>Penicillium</taxon>
    </lineage>
</organism>
<evidence type="ECO:0000259" key="3">
    <source>
        <dbReference type="PROSITE" id="PS50158"/>
    </source>
</evidence>
<accession>A0AAI9X2Z0</accession>
<dbReference type="InterPro" id="IPR001878">
    <property type="entry name" value="Znf_CCHC"/>
</dbReference>
<dbReference type="PANTHER" id="PTHR33481">
    <property type="entry name" value="REVERSE TRANSCRIPTASE"/>
    <property type="match status" value="1"/>
</dbReference>
<feature type="compositionally biased region" description="Basic and acidic residues" evidence="2">
    <location>
        <begin position="589"/>
        <end position="609"/>
    </location>
</feature>
<feature type="non-terminal residue" evidence="4">
    <location>
        <position position="1"/>
    </location>
</feature>
<feature type="domain" description="CCHC-type" evidence="3">
    <location>
        <begin position="418"/>
        <end position="434"/>
    </location>
</feature>
<dbReference type="Proteomes" id="UP001227192">
    <property type="component" value="Unassembled WGS sequence"/>
</dbReference>
<name>A0AAI9X2Z0_PENTH</name>
<dbReference type="PROSITE" id="PS50158">
    <property type="entry name" value="ZF_CCHC"/>
    <property type="match status" value="1"/>
</dbReference>
<dbReference type="GO" id="GO:0003676">
    <property type="term" value="F:nucleic acid binding"/>
    <property type="evidence" value="ECO:0007669"/>
    <property type="project" value="InterPro"/>
</dbReference>
<keyword evidence="1" id="KW-0863">Zinc-finger</keyword>
<protein>
    <recommendedName>
        <fullName evidence="3">CCHC-type domain-containing protein</fullName>
    </recommendedName>
</protein>
<dbReference type="GO" id="GO:0008270">
    <property type="term" value="F:zinc ion binding"/>
    <property type="evidence" value="ECO:0007669"/>
    <property type="project" value="UniProtKB-KW"/>
</dbReference>
<evidence type="ECO:0000313" key="4">
    <source>
        <dbReference type="EMBL" id="KAJ9481484.1"/>
    </source>
</evidence>
<feature type="region of interest" description="Disordered" evidence="2">
    <location>
        <begin position="239"/>
        <end position="258"/>
    </location>
</feature>
<dbReference type="AlphaFoldDB" id="A0AAI9X2Z0"/>
<gene>
    <name evidence="4" type="ORF">VN97_g11989</name>
</gene>
<evidence type="ECO:0000256" key="1">
    <source>
        <dbReference type="PROSITE-ProRule" id="PRU00047"/>
    </source>
</evidence>
<evidence type="ECO:0000313" key="5">
    <source>
        <dbReference type="Proteomes" id="UP001227192"/>
    </source>
</evidence>
<keyword evidence="1" id="KW-0862">Zinc</keyword>
<sequence>VYRQKREVRVNEIIHPSILYSSHINNIPCITGMTPKPCTKTPASELYSGGLRRGLYNCDINCCAVYRAERMADPHAGAPEPPRTTTQGTTTADALENPDSTTAPRTRRQARPSDGHTISARSHAETTSTGDHNGRVTTREIWRLIDGLKETIAYQTELIQSTKNELLEVKHEQSVIHTQNENLHEEVRALRAQIDALPSTPVAKLWAAVAASHPPLQPNHQRTDKDQNCVRINTQRSFVDSRDNDNGEQSTFGRYLPTGTANTHIRSALLSAPTTQDAQVAGVGTTKTGYVIRFKDPESAEAARINSEWLNELGNNTKLVKPRIGVVVHRTPTECFDLENANAQAIEKIMEENDLIERDFHIEELAWLKKRDKALGMFASLGIWFDSAEGADCILDKGFLVGQRYIGSVERREIRKKRCFRCQRFGHLAWSCKETPRCGHCAGQHKRDGCPLGTRARCLDCSGEHPTGDRSDHRATYSEWNLRAQRQPAAKAKKAYDRADWCKIAEDVLRQMGPWTEAKKRPALDEAVAKLTEATATAVDRYTPNLRPTPYSKRWFTPDLKIQQTEVNHLRRKWQRELCGARATRCPLHDPLPRDTSKTTNMDSDHRESQNVTLETILRRGRGRKALESSHLHEATRGLGVRAGLARWYQRPTENEEKAQAFLDAFFPQMDEPDGESPTRAPLELPWHPITELEIQRSLKAAKGSTAPGRDGVPTLVWKQLWKHLNNHITGIFTASISLGYHPRRWRSAKIVVLRKPKKPDYSVPGAYRPISLLNTLGKLLEAVMARRPS</sequence>
<reference evidence="4" key="2">
    <citation type="journal article" date="2016" name="Fungal Biol.">
        <title>Ochratoxin A production by Penicillium thymicola.</title>
        <authorList>
            <person name="Nguyen H.D.T."/>
            <person name="McMullin D.R."/>
            <person name="Ponomareva E."/>
            <person name="Riley R."/>
            <person name="Pomraning K.R."/>
            <person name="Baker S.E."/>
            <person name="Seifert K.A."/>
        </authorList>
    </citation>
    <scope>NUCLEOTIDE SEQUENCE</scope>
    <source>
        <strain evidence="4">DAOM 180753</strain>
    </source>
</reference>
<comment type="caution">
    <text evidence="4">The sequence shown here is derived from an EMBL/GenBank/DDBJ whole genome shotgun (WGS) entry which is preliminary data.</text>
</comment>
<feature type="region of interest" description="Disordered" evidence="2">
    <location>
        <begin position="74"/>
        <end position="134"/>
    </location>
</feature>
<keyword evidence="5" id="KW-1185">Reference proteome</keyword>
<feature type="region of interest" description="Disordered" evidence="2">
    <location>
        <begin position="589"/>
        <end position="610"/>
    </location>
</feature>
<keyword evidence="1" id="KW-0479">Metal-binding</keyword>
<dbReference type="EMBL" id="LACB01000766">
    <property type="protein sequence ID" value="KAJ9481484.1"/>
    <property type="molecule type" value="Genomic_DNA"/>
</dbReference>
<dbReference type="PANTHER" id="PTHR33481:SF1">
    <property type="entry name" value="ENDONUCLEASE_EXONUCLEASE_PHOSPHATASE DOMAIN-CONTAINING PROTEIN-RELATED"/>
    <property type="match status" value="1"/>
</dbReference>
<reference evidence="4" key="1">
    <citation type="submission" date="2015-06" db="EMBL/GenBank/DDBJ databases">
        <authorList>
            <person name="Nguyen H."/>
        </authorList>
    </citation>
    <scope>NUCLEOTIDE SEQUENCE</scope>
    <source>
        <strain evidence="4">DAOM 180753</strain>
    </source>
</reference>